<keyword evidence="2" id="KW-0812">Transmembrane</keyword>
<comment type="caution">
    <text evidence="3">The sequence shown here is derived from an EMBL/GenBank/DDBJ whole genome shotgun (WGS) entry which is preliminary data.</text>
</comment>
<evidence type="ECO:0008006" key="5">
    <source>
        <dbReference type="Google" id="ProtNLM"/>
    </source>
</evidence>
<accession>A0A8J2JFB6</accession>
<feature type="transmembrane region" description="Helical" evidence="2">
    <location>
        <begin position="107"/>
        <end position="129"/>
    </location>
</feature>
<reference evidence="3" key="1">
    <citation type="submission" date="2021-06" db="EMBL/GenBank/DDBJ databases">
        <authorList>
            <person name="Hodson N. C."/>
            <person name="Mongue J. A."/>
            <person name="Jaron S. K."/>
        </authorList>
    </citation>
    <scope>NUCLEOTIDE SEQUENCE</scope>
</reference>
<protein>
    <recommendedName>
        <fullName evidence="5">Transmembrane protein</fullName>
    </recommendedName>
</protein>
<evidence type="ECO:0000256" key="2">
    <source>
        <dbReference type="SAM" id="Phobius"/>
    </source>
</evidence>
<feature type="transmembrane region" description="Helical" evidence="2">
    <location>
        <begin position="141"/>
        <end position="163"/>
    </location>
</feature>
<sequence length="211" mass="24095">MGEEGDDSSVTEEQVEKKYCCGNCPQREAINISRLDLGGAIYLIIFFLIFSVVYILIPDYFRNYVELEKALAEKAAKEAEAANKEVKGDKQRILAAFMELSDTHKMVVILLELVCGVLSLLLAILLLIASKAKNVANLKRWFTLSIVKSLPALALDIYTVITFFEDRMFSGSVVLLYYLYRLYSLWICLELQKEIKTIDTDFIHPMYRDNP</sequence>
<feature type="transmembrane region" description="Helical" evidence="2">
    <location>
        <begin position="37"/>
        <end position="57"/>
    </location>
</feature>
<dbReference type="Proteomes" id="UP000708208">
    <property type="component" value="Unassembled WGS sequence"/>
</dbReference>
<evidence type="ECO:0000256" key="1">
    <source>
        <dbReference type="SAM" id="Coils"/>
    </source>
</evidence>
<feature type="transmembrane region" description="Helical" evidence="2">
    <location>
        <begin position="169"/>
        <end position="189"/>
    </location>
</feature>
<gene>
    <name evidence="3" type="ORF">AFUS01_LOCUS8703</name>
</gene>
<keyword evidence="2" id="KW-1133">Transmembrane helix</keyword>
<keyword evidence="2" id="KW-0472">Membrane</keyword>
<feature type="coiled-coil region" evidence="1">
    <location>
        <begin position="64"/>
        <end position="92"/>
    </location>
</feature>
<organism evidence="3 4">
    <name type="scientific">Allacma fusca</name>
    <dbReference type="NCBI Taxonomy" id="39272"/>
    <lineage>
        <taxon>Eukaryota</taxon>
        <taxon>Metazoa</taxon>
        <taxon>Ecdysozoa</taxon>
        <taxon>Arthropoda</taxon>
        <taxon>Hexapoda</taxon>
        <taxon>Collembola</taxon>
        <taxon>Symphypleona</taxon>
        <taxon>Sminthuridae</taxon>
        <taxon>Allacma</taxon>
    </lineage>
</organism>
<dbReference type="EMBL" id="CAJVCH010060856">
    <property type="protein sequence ID" value="CAG7719376.1"/>
    <property type="molecule type" value="Genomic_DNA"/>
</dbReference>
<keyword evidence="1" id="KW-0175">Coiled coil</keyword>
<evidence type="ECO:0000313" key="4">
    <source>
        <dbReference type="Proteomes" id="UP000708208"/>
    </source>
</evidence>
<keyword evidence="4" id="KW-1185">Reference proteome</keyword>
<name>A0A8J2JFB6_9HEXA</name>
<proteinExistence type="predicted"/>
<dbReference type="AlphaFoldDB" id="A0A8J2JFB6"/>
<evidence type="ECO:0000313" key="3">
    <source>
        <dbReference type="EMBL" id="CAG7719376.1"/>
    </source>
</evidence>